<dbReference type="Pfam" id="PF13426">
    <property type="entry name" value="PAS_9"/>
    <property type="match status" value="1"/>
</dbReference>
<dbReference type="NCBIfam" id="TIGR00229">
    <property type="entry name" value="sensory_box"/>
    <property type="match status" value="1"/>
</dbReference>
<reference evidence="10 11" key="1">
    <citation type="journal article" date="2019" name="Int. J. Syst. Evol. Microbiol.">
        <title>The Global Catalogue of Microorganisms (GCM) 10K type strain sequencing project: providing services to taxonomists for standard genome sequencing and annotation.</title>
        <authorList>
            <consortium name="The Broad Institute Genomics Platform"/>
            <consortium name="The Broad Institute Genome Sequencing Center for Infectious Disease"/>
            <person name="Wu L."/>
            <person name="Ma J."/>
        </authorList>
    </citation>
    <scope>NUCLEOTIDE SEQUENCE [LARGE SCALE GENOMIC DNA]</scope>
    <source>
        <strain evidence="10 11">DT31</strain>
    </source>
</reference>
<dbReference type="GO" id="GO:0004673">
    <property type="term" value="F:protein histidine kinase activity"/>
    <property type="evidence" value="ECO:0007669"/>
    <property type="project" value="UniProtKB-EC"/>
</dbReference>
<dbReference type="SMART" id="SM00091">
    <property type="entry name" value="PAS"/>
    <property type="match status" value="1"/>
</dbReference>
<dbReference type="Proteomes" id="UP001596461">
    <property type="component" value="Unassembled WGS sequence"/>
</dbReference>
<dbReference type="InterPro" id="IPR003594">
    <property type="entry name" value="HATPase_dom"/>
</dbReference>
<evidence type="ECO:0000256" key="4">
    <source>
        <dbReference type="ARBA" id="ARBA00022741"/>
    </source>
</evidence>
<dbReference type="SMART" id="SM00086">
    <property type="entry name" value="PAC"/>
    <property type="match status" value="1"/>
</dbReference>
<dbReference type="InterPro" id="IPR050980">
    <property type="entry name" value="2C_sensor_his_kinase"/>
</dbReference>
<dbReference type="PANTHER" id="PTHR44936:SF10">
    <property type="entry name" value="SENSOR PROTEIN RSTB"/>
    <property type="match status" value="1"/>
</dbReference>
<evidence type="ECO:0000259" key="8">
    <source>
        <dbReference type="PROSITE" id="PS50109"/>
    </source>
</evidence>
<dbReference type="InterPro" id="IPR000700">
    <property type="entry name" value="PAS-assoc_C"/>
</dbReference>
<accession>A0ABD5WAM2</accession>
<dbReference type="SUPFAM" id="SSF55785">
    <property type="entry name" value="PYP-like sensor domain (PAS domain)"/>
    <property type="match status" value="1"/>
</dbReference>
<keyword evidence="11" id="KW-1185">Reference proteome</keyword>
<keyword evidence="6" id="KW-0067">ATP-binding</keyword>
<dbReference type="GO" id="GO:0005524">
    <property type="term" value="F:ATP binding"/>
    <property type="evidence" value="ECO:0007669"/>
    <property type="project" value="UniProtKB-KW"/>
</dbReference>
<dbReference type="EMBL" id="JBHTAH010000010">
    <property type="protein sequence ID" value="MFC7070349.1"/>
    <property type="molecule type" value="Genomic_DNA"/>
</dbReference>
<keyword evidence="4" id="KW-0547">Nucleotide-binding</keyword>
<evidence type="ECO:0000313" key="11">
    <source>
        <dbReference type="Proteomes" id="UP001596461"/>
    </source>
</evidence>
<dbReference type="InterPro" id="IPR005467">
    <property type="entry name" value="His_kinase_dom"/>
</dbReference>
<dbReference type="PROSITE" id="PS50109">
    <property type="entry name" value="HIS_KIN"/>
    <property type="match status" value="1"/>
</dbReference>
<dbReference type="CDD" id="cd00130">
    <property type="entry name" value="PAS"/>
    <property type="match status" value="1"/>
</dbReference>
<evidence type="ECO:0000313" key="10">
    <source>
        <dbReference type="EMBL" id="MFC7070349.1"/>
    </source>
</evidence>
<organism evidence="10 11">
    <name type="scientific">Halobaculum lipolyticum</name>
    <dbReference type="NCBI Taxonomy" id="3032001"/>
    <lineage>
        <taxon>Archaea</taxon>
        <taxon>Methanobacteriati</taxon>
        <taxon>Methanobacteriota</taxon>
        <taxon>Stenosarchaea group</taxon>
        <taxon>Halobacteria</taxon>
        <taxon>Halobacteriales</taxon>
        <taxon>Haloferacaceae</taxon>
        <taxon>Halobaculum</taxon>
    </lineage>
</organism>
<proteinExistence type="predicted"/>
<dbReference type="AlphaFoldDB" id="A0ABD5WAM2"/>
<comment type="catalytic activity">
    <reaction evidence="1">
        <text>ATP + protein L-histidine = ADP + protein N-phospho-L-histidine.</text>
        <dbReference type="EC" id="2.7.13.3"/>
    </reaction>
</comment>
<dbReference type="SMART" id="SM00387">
    <property type="entry name" value="HATPase_c"/>
    <property type="match status" value="1"/>
</dbReference>
<gene>
    <name evidence="10" type="ORF">ACFQL9_11920</name>
</gene>
<feature type="compositionally biased region" description="Low complexity" evidence="7">
    <location>
        <begin position="358"/>
        <end position="369"/>
    </location>
</feature>
<dbReference type="RefSeq" id="WP_390210637.1">
    <property type="nucleotide sequence ID" value="NZ_JBHTAH010000010.1"/>
</dbReference>
<evidence type="ECO:0000259" key="9">
    <source>
        <dbReference type="PROSITE" id="PS50113"/>
    </source>
</evidence>
<dbReference type="InterPro" id="IPR000014">
    <property type="entry name" value="PAS"/>
</dbReference>
<dbReference type="SUPFAM" id="SSF55874">
    <property type="entry name" value="ATPase domain of HSP90 chaperone/DNA topoisomerase II/histidine kinase"/>
    <property type="match status" value="1"/>
</dbReference>
<evidence type="ECO:0000256" key="1">
    <source>
        <dbReference type="ARBA" id="ARBA00000085"/>
    </source>
</evidence>
<dbReference type="Gene3D" id="3.30.450.20">
    <property type="entry name" value="PAS domain"/>
    <property type="match status" value="1"/>
</dbReference>
<feature type="region of interest" description="Disordered" evidence="7">
    <location>
        <begin position="339"/>
        <end position="380"/>
    </location>
</feature>
<comment type="caution">
    <text evidence="10">The sequence shown here is derived from an EMBL/GenBank/DDBJ whole genome shotgun (WGS) entry which is preliminary data.</text>
</comment>
<evidence type="ECO:0000256" key="2">
    <source>
        <dbReference type="ARBA" id="ARBA00012438"/>
    </source>
</evidence>
<dbReference type="InterPro" id="IPR036890">
    <property type="entry name" value="HATPase_C_sf"/>
</dbReference>
<keyword evidence="3 10" id="KW-0808">Transferase</keyword>
<name>A0ABD5WAM2_9EURY</name>
<keyword evidence="5 10" id="KW-0418">Kinase</keyword>
<dbReference type="PROSITE" id="PS50113">
    <property type="entry name" value="PAC"/>
    <property type="match status" value="1"/>
</dbReference>
<dbReference type="InterPro" id="IPR001610">
    <property type="entry name" value="PAC"/>
</dbReference>
<dbReference type="PANTHER" id="PTHR44936">
    <property type="entry name" value="SENSOR PROTEIN CREC"/>
    <property type="match status" value="1"/>
</dbReference>
<evidence type="ECO:0000256" key="6">
    <source>
        <dbReference type="ARBA" id="ARBA00022840"/>
    </source>
</evidence>
<sequence length="391" mass="42488">MSLIESDIYREAFRETDNPSVIADTDLVITDVNDAAREFTGSPRGSLVGETARRLVDDDAVYADIEETLRAGEAWVGEFEVTAADGRVVYGRGSFSPLRADGELRGYVAVFTDMTRHRRYEESLRILNRVLRHNLRNDANVVLGHIERVADEVVDRVDAPEVTRLLDSLDTAADRVDDMLDHARTTRRFSGVLAGEQGTLRPIDLATAIDDAVGDVQTDGVTIADDVADPTPVLADEMLAGALYAVIENAVEHNDKERVEIALSTTEHADRTVLSIADNGPGIDPGRHAEIFGNGEHTQVEHGEGLSLFFVDRLMELYGGDVSVRPNEPEGVVFDLHFRRPGADPTVPPRELEPTPSDTAATRPAAAVEDAADTDGDDAAARRQVGVAFVP</sequence>
<dbReference type="Pfam" id="PF02518">
    <property type="entry name" value="HATPase_c"/>
    <property type="match status" value="1"/>
</dbReference>
<dbReference type="EC" id="2.7.13.3" evidence="2"/>
<evidence type="ECO:0000256" key="5">
    <source>
        <dbReference type="ARBA" id="ARBA00022777"/>
    </source>
</evidence>
<evidence type="ECO:0000256" key="7">
    <source>
        <dbReference type="SAM" id="MobiDB-lite"/>
    </source>
</evidence>
<dbReference type="InterPro" id="IPR035965">
    <property type="entry name" value="PAS-like_dom_sf"/>
</dbReference>
<feature type="domain" description="Histidine kinase" evidence="8">
    <location>
        <begin position="130"/>
        <end position="342"/>
    </location>
</feature>
<protein>
    <recommendedName>
        <fullName evidence="2">histidine kinase</fullName>
        <ecNumber evidence="2">2.7.13.3</ecNumber>
    </recommendedName>
</protein>
<dbReference type="Gene3D" id="3.30.565.10">
    <property type="entry name" value="Histidine kinase-like ATPase, C-terminal domain"/>
    <property type="match status" value="1"/>
</dbReference>
<evidence type="ECO:0000256" key="3">
    <source>
        <dbReference type="ARBA" id="ARBA00022679"/>
    </source>
</evidence>
<feature type="domain" description="PAC" evidence="9">
    <location>
        <begin position="75"/>
        <end position="126"/>
    </location>
</feature>